<evidence type="ECO:0000313" key="2">
    <source>
        <dbReference type="EMBL" id="QJA88071.1"/>
    </source>
</evidence>
<evidence type="ECO:0000313" key="1">
    <source>
        <dbReference type="EMBL" id="QJA79567.1"/>
    </source>
</evidence>
<dbReference type="EMBL" id="MT142751">
    <property type="protein sequence ID" value="QJA88071.1"/>
    <property type="molecule type" value="Genomic_DNA"/>
</dbReference>
<sequence>MSYATIEDGISAIIQTVSGFTSANVAQGDYRCLGAGVAQAVILMPGGFIRNMEASNYMRSVWSTNIELWIPWRGEQSTSSASIKTVRQNIIDKLDKYPTLNSVSGVVRARLVSAGEPETWQTGAKQFWKQVMVMEVEERTVVSYSE</sequence>
<organism evidence="1">
    <name type="scientific">viral metagenome</name>
    <dbReference type="NCBI Taxonomy" id="1070528"/>
    <lineage>
        <taxon>unclassified sequences</taxon>
        <taxon>metagenomes</taxon>
        <taxon>organismal metagenomes</taxon>
    </lineage>
</organism>
<gene>
    <name evidence="1" type="ORF">MM415A00866_0010</name>
    <name evidence="2" type="ORF">MM415B02831_0009</name>
</gene>
<protein>
    <submittedName>
        <fullName evidence="1">Uncharacterized protein</fullName>
    </submittedName>
</protein>
<proteinExistence type="predicted"/>
<reference evidence="1" key="1">
    <citation type="submission" date="2020-03" db="EMBL/GenBank/DDBJ databases">
        <title>The deep terrestrial virosphere.</title>
        <authorList>
            <person name="Holmfeldt K."/>
            <person name="Nilsson E."/>
            <person name="Simone D."/>
            <person name="Lopez-Fernandez M."/>
            <person name="Wu X."/>
            <person name="de Brujin I."/>
            <person name="Lundin D."/>
            <person name="Andersson A."/>
            <person name="Bertilsson S."/>
            <person name="Dopson M."/>
        </authorList>
    </citation>
    <scope>NUCLEOTIDE SEQUENCE</scope>
    <source>
        <strain evidence="1">MM415A00866</strain>
        <strain evidence="2">MM415B02831</strain>
    </source>
</reference>
<name>A0A6M3KCC5_9ZZZZ</name>
<dbReference type="AlphaFoldDB" id="A0A6M3KCC5"/>
<dbReference type="EMBL" id="MT142386">
    <property type="protein sequence ID" value="QJA79567.1"/>
    <property type="molecule type" value="Genomic_DNA"/>
</dbReference>
<accession>A0A6M3KCC5</accession>